<reference evidence="2" key="1">
    <citation type="submission" date="2024-06" db="EMBL/GenBank/DDBJ databases">
        <title>North American crayfish harbour diverse members of the Nudiviridae.</title>
        <authorList>
            <person name="Stratton C."/>
            <person name="Bojko J."/>
        </authorList>
    </citation>
    <scope>NUCLEOTIDE SEQUENCE</scope>
    <source>
        <strain evidence="2">142H</strain>
    </source>
</reference>
<name>A0AAU8GC38_9VIRU</name>
<sequence>MKLDATYLDNLIDKKVIPLSAWYLQLINNEECFTIKNQIYCIIFWMDLWYNVLINKFKDQNMINNIEKLDLTRPVIITSSLVLLSAQPIVQNIDYFSTKSKKKNPPFFINISIFTVFILIIIVYVFIIILSLFNSNKINIYIV</sequence>
<keyword evidence="1" id="KW-0472">Membrane</keyword>
<evidence type="ECO:0000313" key="2">
    <source>
        <dbReference type="EMBL" id="XCH39336.1"/>
    </source>
</evidence>
<feature type="transmembrane region" description="Helical" evidence="1">
    <location>
        <begin position="107"/>
        <end position="133"/>
    </location>
</feature>
<gene>
    <name evidence="2" type="ORF">FpNV_091</name>
</gene>
<accession>A0AAU8GC38</accession>
<keyword evidence="1" id="KW-1133">Transmembrane helix</keyword>
<keyword evidence="1" id="KW-0812">Transmembrane</keyword>
<dbReference type="EMBL" id="PP955094">
    <property type="protein sequence ID" value="XCH39336.1"/>
    <property type="molecule type" value="Genomic_DNA"/>
</dbReference>
<protein>
    <submittedName>
        <fullName evidence="2">Uncharacterized protein</fullName>
    </submittedName>
</protein>
<proteinExistence type="predicted"/>
<organism evidence="2">
    <name type="scientific">Faxonius propinquus nudivirus</name>
    <dbReference type="NCBI Taxonomy" id="3139431"/>
    <lineage>
        <taxon>Viruses</taxon>
        <taxon>Viruses incertae sedis</taxon>
        <taxon>Naldaviricetes</taxon>
        <taxon>Lefavirales</taxon>
        <taxon>Nudiviridae</taxon>
    </lineage>
</organism>
<evidence type="ECO:0000256" key="1">
    <source>
        <dbReference type="SAM" id="Phobius"/>
    </source>
</evidence>